<evidence type="ECO:0000313" key="2">
    <source>
        <dbReference type="Proteomes" id="UP000034012"/>
    </source>
</evidence>
<protein>
    <submittedName>
        <fullName evidence="1">Uncharacterized protein</fullName>
    </submittedName>
</protein>
<name>A0A837I916_9BACT</name>
<proteinExistence type="predicted"/>
<dbReference type="Proteomes" id="UP000034012">
    <property type="component" value="Unassembled WGS sequence"/>
</dbReference>
<dbReference type="AlphaFoldDB" id="A0A837I916"/>
<organism evidence="1 2">
    <name type="scientific">Candidatus Woesebacteria bacterium GW2011_GWB1_44_11</name>
    <dbReference type="NCBI Taxonomy" id="1618579"/>
    <lineage>
        <taxon>Bacteria</taxon>
        <taxon>Candidatus Woeseibacteriota</taxon>
    </lineage>
</organism>
<reference evidence="1 2" key="1">
    <citation type="journal article" date="2015" name="Nature">
        <title>rRNA introns, odd ribosomes, and small enigmatic genomes across a large radiation of phyla.</title>
        <authorList>
            <person name="Brown C.T."/>
            <person name="Hug L.A."/>
            <person name="Thomas B.C."/>
            <person name="Sharon I."/>
            <person name="Castelle C.J."/>
            <person name="Singh A."/>
            <person name="Wilkins M.J."/>
            <person name="Williams K.H."/>
            <person name="Banfield J.F."/>
        </authorList>
    </citation>
    <scope>NUCLEOTIDE SEQUENCE [LARGE SCALE GENOMIC DNA]</scope>
</reference>
<evidence type="ECO:0000313" key="1">
    <source>
        <dbReference type="EMBL" id="KKT33113.1"/>
    </source>
</evidence>
<accession>A0A837I916</accession>
<sequence>MKEAQSLEIQKLTEKYAKAEFLSLMYPDKEALKASKIIDDLLELVMSGEVEFSHIDRDALLYMGGLEDPEHGQMLKRGETEYLKLQQYASEITGVPLERIRAADEFWFNQLTE</sequence>
<gene>
    <name evidence="1" type="ORF">UW20_C0005G0045</name>
</gene>
<dbReference type="EMBL" id="LCHK01000005">
    <property type="protein sequence ID" value="KKT33113.1"/>
    <property type="molecule type" value="Genomic_DNA"/>
</dbReference>
<comment type="caution">
    <text evidence="1">The sequence shown here is derived from an EMBL/GenBank/DDBJ whole genome shotgun (WGS) entry which is preliminary data.</text>
</comment>